<keyword evidence="8" id="KW-0418">Kinase</keyword>
<evidence type="ECO:0000256" key="12">
    <source>
        <dbReference type="ARBA" id="ARBA00023136"/>
    </source>
</evidence>
<evidence type="ECO:0000256" key="4">
    <source>
        <dbReference type="ARBA" id="ARBA00022516"/>
    </source>
</evidence>
<keyword evidence="21" id="KW-1185">Reference proteome</keyword>
<gene>
    <name evidence="20" type="ORF">CQS04_01370</name>
</gene>
<dbReference type="Proteomes" id="UP000228680">
    <property type="component" value="Unassembled WGS sequence"/>
</dbReference>
<dbReference type="GO" id="GO:0005524">
    <property type="term" value="F:ATP binding"/>
    <property type="evidence" value="ECO:0007669"/>
    <property type="project" value="UniProtKB-KW"/>
</dbReference>
<evidence type="ECO:0000256" key="17">
    <source>
        <dbReference type="PIRSR" id="PIRSR600829-3"/>
    </source>
</evidence>
<evidence type="ECO:0000256" key="1">
    <source>
        <dbReference type="ARBA" id="ARBA00004651"/>
    </source>
</evidence>
<keyword evidence="18" id="KW-0460">Magnesium</keyword>
<evidence type="ECO:0000256" key="15">
    <source>
        <dbReference type="PIRSR" id="PIRSR600829-1"/>
    </source>
</evidence>
<keyword evidence="12 19" id="KW-0472">Membrane</keyword>
<comment type="subcellular location">
    <subcellularLocation>
        <location evidence="1">Cell membrane</location>
        <topology evidence="1">Multi-pass membrane protein</topology>
    </subcellularLocation>
</comment>
<keyword evidence="3" id="KW-1003">Cell membrane</keyword>
<organism evidence="20 21">
    <name type="scientific">Chryseomicrobium excrementi</name>
    <dbReference type="NCBI Taxonomy" id="2041346"/>
    <lineage>
        <taxon>Bacteria</taxon>
        <taxon>Bacillati</taxon>
        <taxon>Bacillota</taxon>
        <taxon>Bacilli</taxon>
        <taxon>Bacillales</taxon>
        <taxon>Caryophanaceae</taxon>
        <taxon>Chryseomicrobium</taxon>
    </lineage>
</organism>
<feature type="binding site" evidence="17">
    <location>
        <position position="38"/>
    </location>
    <ligand>
        <name>ATP</name>
        <dbReference type="ChEBI" id="CHEBI:30616"/>
    </ligand>
</feature>
<dbReference type="GO" id="GO:0008654">
    <property type="term" value="P:phospholipid biosynthetic process"/>
    <property type="evidence" value="ECO:0007669"/>
    <property type="project" value="UniProtKB-KW"/>
</dbReference>
<feature type="binding site" evidence="18">
    <location>
        <position position="86"/>
    </location>
    <ligand>
        <name>a divalent metal cation</name>
        <dbReference type="ChEBI" id="CHEBI:60240"/>
    </ligand>
</feature>
<evidence type="ECO:0000256" key="18">
    <source>
        <dbReference type="PIRSR" id="PIRSR600829-4"/>
    </source>
</evidence>
<dbReference type="GO" id="GO:0046872">
    <property type="term" value="F:metal ion binding"/>
    <property type="evidence" value="ECO:0007669"/>
    <property type="project" value="UniProtKB-KW"/>
</dbReference>
<comment type="cofactor">
    <cofactor evidence="18">
        <name>Mg(2+)</name>
        <dbReference type="ChEBI" id="CHEBI:18420"/>
    </cofactor>
    <text evidence="18">Mn(2+), Zn(2+), Cd(2+) and Co(2+) support activity to lesser extents.</text>
</comment>
<keyword evidence="14" id="KW-1208">Phospholipid metabolism</keyword>
<evidence type="ECO:0000256" key="16">
    <source>
        <dbReference type="PIRSR" id="PIRSR600829-2"/>
    </source>
</evidence>
<evidence type="ECO:0000256" key="8">
    <source>
        <dbReference type="ARBA" id="ARBA00022777"/>
    </source>
</evidence>
<sequence length="135" mass="14857">MRIFLNLVCHVYQVLKVMNELRSFQVALRGILAATRSEKHMKFHLVAAVFTLAAALLLKFSQIEWIILIVVITGMLALEMINTALETLVDLVEPNWNEKAGKVKDIAAGACLVYACGAAVIGCILYIPKLLALFG</sequence>
<dbReference type="Gene3D" id="1.10.287.3610">
    <property type="match status" value="1"/>
</dbReference>
<evidence type="ECO:0000256" key="2">
    <source>
        <dbReference type="ARBA" id="ARBA00005967"/>
    </source>
</evidence>
<name>A0A2M9F269_9BACL</name>
<evidence type="ECO:0000256" key="3">
    <source>
        <dbReference type="ARBA" id="ARBA00022475"/>
    </source>
</evidence>
<evidence type="ECO:0000256" key="7">
    <source>
        <dbReference type="ARBA" id="ARBA00022741"/>
    </source>
</evidence>
<dbReference type="GO" id="GO:0005886">
    <property type="term" value="C:plasma membrane"/>
    <property type="evidence" value="ECO:0007669"/>
    <property type="project" value="UniProtKB-SubCell"/>
</dbReference>
<keyword evidence="11" id="KW-0443">Lipid metabolism</keyword>
<keyword evidence="6 19" id="KW-0812">Transmembrane</keyword>
<evidence type="ECO:0000256" key="19">
    <source>
        <dbReference type="SAM" id="Phobius"/>
    </source>
</evidence>
<dbReference type="PANTHER" id="PTHR34299:SF1">
    <property type="entry name" value="DIACYLGLYCEROL KINASE"/>
    <property type="match status" value="1"/>
</dbReference>
<feature type="binding site" evidence="16">
    <location>
        <position position="79"/>
    </location>
    <ligand>
        <name>substrate</name>
    </ligand>
</feature>
<dbReference type="AlphaFoldDB" id="A0A2M9F269"/>
<dbReference type="InterPro" id="IPR033717">
    <property type="entry name" value="UDPK"/>
</dbReference>
<dbReference type="CDD" id="cd14265">
    <property type="entry name" value="UDPK_IM_like"/>
    <property type="match status" value="1"/>
</dbReference>
<accession>A0A2M9F269</accession>
<evidence type="ECO:0000256" key="9">
    <source>
        <dbReference type="ARBA" id="ARBA00022840"/>
    </source>
</evidence>
<feature type="transmembrane region" description="Helical" evidence="19">
    <location>
        <begin position="66"/>
        <end position="85"/>
    </location>
</feature>
<evidence type="ECO:0008006" key="22">
    <source>
        <dbReference type="Google" id="ProtNLM"/>
    </source>
</evidence>
<evidence type="ECO:0000256" key="13">
    <source>
        <dbReference type="ARBA" id="ARBA00023209"/>
    </source>
</evidence>
<protein>
    <recommendedName>
        <fullName evidence="22">Diacylglycerol kinase</fullName>
    </recommendedName>
</protein>
<reference evidence="20 21" key="1">
    <citation type="submission" date="2017-10" db="EMBL/GenBank/DDBJ databases">
        <title>Draft genome of Chryseomicrobium casticus sp. nov.</title>
        <authorList>
            <person name="Chakraborty R."/>
            <person name="Saha T."/>
        </authorList>
    </citation>
    <scope>NUCLEOTIDE SEQUENCE [LARGE SCALE GENOMIC DNA]</scope>
    <source>
        <strain evidence="20 21">ET03</strain>
    </source>
</reference>
<dbReference type="InterPro" id="IPR036945">
    <property type="entry name" value="DAGK_sf"/>
</dbReference>
<feature type="binding site" evidence="17">
    <location>
        <begin position="104"/>
        <end position="105"/>
    </location>
    <ligand>
        <name>ATP</name>
        <dbReference type="ChEBI" id="CHEBI:30616"/>
    </ligand>
</feature>
<proteinExistence type="inferred from homology"/>
<keyword evidence="5" id="KW-0808">Transferase</keyword>
<dbReference type="Pfam" id="PF01219">
    <property type="entry name" value="DAGK_prokar"/>
    <property type="match status" value="1"/>
</dbReference>
<keyword evidence="9 17" id="KW-0067">ATP-binding</keyword>
<dbReference type="PANTHER" id="PTHR34299">
    <property type="entry name" value="DIACYLGLYCEROL KINASE"/>
    <property type="match status" value="1"/>
</dbReference>
<dbReference type="EMBL" id="PCGR01000001">
    <property type="protein sequence ID" value="PJK17556.1"/>
    <property type="molecule type" value="Genomic_DNA"/>
</dbReference>
<comment type="caution">
    <text evidence="20">The sequence shown here is derived from an EMBL/GenBank/DDBJ whole genome shotgun (WGS) entry which is preliminary data.</text>
</comment>
<feature type="binding site" evidence="18">
    <location>
        <position position="38"/>
    </location>
    <ligand>
        <name>a divalent metal cation</name>
        <dbReference type="ChEBI" id="CHEBI:60240"/>
    </ligand>
</feature>
<feature type="transmembrane region" description="Helical" evidence="19">
    <location>
        <begin position="106"/>
        <end position="127"/>
    </location>
</feature>
<keyword evidence="18" id="KW-0479">Metal-binding</keyword>
<evidence type="ECO:0000256" key="5">
    <source>
        <dbReference type="ARBA" id="ARBA00022679"/>
    </source>
</evidence>
<evidence type="ECO:0000256" key="11">
    <source>
        <dbReference type="ARBA" id="ARBA00023098"/>
    </source>
</evidence>
<dbReference type="GO" id="GO:0016301">
    <property type="term" value="F:kinase activity"/>
    <property type="evidence" value="ECO:0007669"/>
    <property type="project" value="UniProtKB-KW"/>
</dbReference>
<keyword evidence="7 17" id="KW-0547">Nucleotide-binding</keyword>
<evidence type="ECO:0000256" key="10">
    <source>
        <dbReference type="ARBA" id="ARBA00022989"/>
    </source>
</evidence>
<evidence type="ECO:0000313" key="20">
    <source>
        <dbReference type="EMBL" id="PJK17556.1"/>
    </source>
</evidence>
<feature type="binding site" evidence="17">
    <location>
        <position position="86"/>
    </location>
    <ligand>
        <name>ATP</name>
        <dbReference type="ChEBI" id="CHEBI:30616"/>
    </ligand>
</feature>
<keyword evidence="13" id="KW-0594">Phospholipid biosynthesis</keyword>
<dbReference type="InterPro" id="IPR000829">
    <property type="entry name" value="DAGK"/>
</dbReference>
<comment type="similarity">
    <text evidence="2">Belongs to the bacterial diacylglycerol kinase family.</text>
</comment>
<dbReference type="PROSITE" id="PS01069">
    <property type="entry name" value="DAGK_PROKAR"/>
    <property type="match status" value="1"/>
</dbReference>
<evidence type="ECO:0000256" key="14">
    <source>
        <dbReference type="ARBA" id="ARBA00023264"/>
    </source>
</evidence>
<keyword evidence="10 19" id="KW-1133">Transmembrane helix</keyword>
<feature type="active site" description="Proton acceptor" evidence="15">
    <location>
        <position position="79"/>
    </location>
</feature>
<dbReference type="OrthoDB" id="9789934at2"/>
<evidence type="ECO:0000313" key="21">
    <source>
        <dbReference type="Proteomes" id="UP000228680"/>
    </source>
</evidence>
<feature type="transmembrane region" description="Helical" evidence="19">
    <location>
        <begin position="43"/>
        <end position="60"/>
    </location>
</feature>
<evidence type="ECO:0000256" key="6">
    <source>
        <dbReference type="ARBA" id="ARBA00022692"/>
    </source>
</evidence>
<keyword evidence="4" id="KW-0444">Lipid biosynthesis</keyword>